<dbReference type="Pfam" id="PF00400">
    <property type="entry name" value="WD40"/>
    <property type="match status" value="2"/>
</dbReference>
<feature type="domain" description="ARMC9 CTLH-like" evidence="9">
    <location>
        <begin position="47"/>
        <end position="168"/>
    </location>
</feature>
<dbReference type="PROSITE" id="PS50896">
    <property type="entry name" value="LISH"/>
    <property type="match status" value="1"/>
</dbReference>
<dbReference type="OrthoDB" id="193023at2759"/>
<evidence type="ECO:0000256" key="3">
    <source>
        <dbReference type="ARBA" id="ARBA00006128"/>
    </source>
</evidence>
<feature type="domain" description="Anaphase-promoting complex subunit 4-like WD40" evidence="8">
    <location>
        <begin position="639"/>
        <end position="692"/>
    </location>
</feature>
<evidence type="ECO:0000259" key="9">
    <source>
        <dbReference type="Pfam" id="PF23138"/>
    </source>
</evidence>
<dbReference type="InterPro" id="IPR006594">
    <property type="entry name" value="LisH"/>
</dbReference>
<feature type="compositionally biased region" description="Gly residues" evidence="7">
    <location>
        <begin position="410"/>
        <end position="420"/>
    </location>
</feature>
<dbReference type="GO" id="GO:0045022">
    <property type="term" value="P:early endosome to late endosome transport"/>
    <property type="evidence" value="ECO:0007669"/>
    <property type="project" value="InterPro"/>
</dbReference>
<evidence type="ECO:0000256" key="4">
    <source>
        <dbReference type="ARBA" id="ARBA00021116"/>
    </source>
</evidence>
<evidence type="ECO:0000313" key="10">
    <source>
        <dbReference type="EMBL" id="CAE1317798.1"/>
    </source>
</evidence>
<dbReference type="PANTHER" id="PTHR13083">
    <property type="entry name" value="WD REPEAT-CONTAINING PROTEIN 91"/>
    <property type="match status" value="1"/>
</dbReference>
<protein>
    <recommendedName>
        <fullName evidence="4">WD repeat-containing protein 91</fullName>
    </recommendedName>
</protein>
<dbReference type="SMART" id="SM00320">
    <property type="entry name" value="WD40"/>
    <property type="match status" value="6"/>
</dbReference>
<keyword evidence="11" id="KW-1185">Reference proteome</keyword>
<dbReference type="Proteomes" id="UP000597762">
    <property type="component" value="Unassembled WGS sequence"/>
</dbReference>
<feature type="compositionally biased region" description="Basic and acidic residues" evidence="7">
    <location>
        <begin position="333"/>
        <end position="342"/>
    </location>
</feature>
<feature type="compositionally biased region" description="Low complexity" evidence="7">
    <location>
        <begin position="399"/>
        <end position="409"/>
    </location>
</feature>
<comment type="caution">
    <text evidence="10">The sequence shown here is derived from an EMBL/GenBank/DDBJ whole genome shotgun (WGS) entry which is preliminary data.</text>
</comment>
<dbReference type="SUPFAM" id="SSF50978">
    <property type="entry name" value="WD40 repeat-like"/>
    <property type="match status" value="1"/>
</dbReference>
<dbReference type="Pfam" id="PF23138">
    <property type="entry name" value="CTLH_Armc9"/>
    <property type="match status" value="1"/>
</dbReference>
<dbReference type="Gene3D" id="2.130.10.10">
    <property type="entry name" value="YVTN repeat-like/Quinoprotein amine dehydrogenase"/>
    <property type="match status" value="3"/>
</dbReference>
<dbReference type="EMBL" id="CAHIKZ030004970">
    <property type="protein sequence ID" value="CAE1317798.1"/>
    <property type="molecule type" value="Genomic_DNA"/>
</dbReference>
<sequence length="824" mass="91237">MAAAATHVDELVKEYLLQRGLTASFRAFELELKNEKEKGLRVDKLLDQLQQYISSYDLVSLRDYWARLNTRLFSRLDQRYMAGVRKMEVGLLKFYLVFAAQNNKHDKVMEFFEKMTPELQSQSEFREWFIFPFVRNPEDHPVFSMHFTRHWQETYFLSLHNFLSTVLQVIPRPALLCFDEDTILKKKILQENEMLKMKLHAQVQAEAAKHSNMGERRHTMPVDTAHTSNELVFDFSGLSDDSLSEKSQKQGKRFALNFTSSPLLGKKSSGSRKTEAKDVPQSSKSRNSQSASTANTSQASSSNVLRIGSAGNVSGSPSHMDENSPVISSRSRRQVEEYEKQRRALLGQGDLNRSRDKCPSEGEISATPRSHGSPNLSGSTRSSSQVDLDANCSSPDVRSSAGSSPSASGSGSGGGSGTPGTGDRRYMFQMLDDGENSGASALDGGQKGEWEGSDQIDAAKQRLRVDDIQDNRNESPFILLSQEEYTEHRSGICYCRFSNSGQYVASLDADGVVKVWTWSPQPSTKATCMAKSPFLSLEWSQKSDRLLLLGNRSGNIRLFDVKDKKSVVDACADQSYPRIRCLCCSPTTHQFICSATASKAKVVGAGGNGGLQGTGRIGRLSVWNLKTMKMEKTLPIDVGPLAVNCCAFNHNGQLLIVGAVDGAIRLFDMQQQRSIAKWTAHDGEVLSLQFSSDETSCYSMGLDNKFYQWSIHKPGKKLAEFAVFHTATSPIIINGPMGTREVLHGKSFAFDSEGQYMLTCDKNDGVIYQMHREGMSESCAEKVLSLQGHKGLVTTVDWSPSIDTRVCLTGSLDGKVKISTLLPN</sequence>
<dbReference type="AlphaFoldDB" id="A0A812E9V2"/>
<evidence type="ECO:0000259" key="8">
    <source>
        <dbReference type="Pfam" id="PF12894"/>
    </source>
</evidence>
<dbReference type="PANTHER" id="PTHR13083:SF3">
    <property type="entry name" value="WD REPEAT-CONTAINING PROTEIN 91"/>
    <property type="match status" value="1"/>
</dbReference>
<dbReference type="InterPro" id="IPR039724">
    <property type="entry name" value="WDR91"/>
</dbReference>
<comment type="similarity">
    <text evidence="3">Belongs to the WD repeat WDR91 family.</text>
</comment>
<dbReference type="InterPro" id="IPR001680">
    <property type="entry name" value="WD40_rpt"/>
</dbReference>
<dbReference type="Pfam" id="PF12894">
    <property type="entry name" value="ANAPC4_WD40"/>
    <property type="match status" value="1"/>
</dbReference>
<gene>
    <name evidence="10" type="ORF">SPHA_68326</name>
</gene>
<dbReference type="GO" id="GO:0031902">
    <property type="term" value="C:late endosome membrane"/>
    <property type="evidence" value="ECO:0007669"/>
    <property type="project" value="UniProtKB-SubCell"/>
</dbReference>
<dbReference type="GO" id="GO:0051898">
    <property type="term" value="P:negative regulation of phosphatidylinositol 3-kinase/protein kinase B signal transduction"/>
    <property type="evidence" value="ECO:0007669"/>
    <property type="project" value="InterPro"/>
</dbReference>
<evidence type="ECO:0000256" key="6">
    <source>
        <dbReference type="PROSITE-ProRule" id="PRU00221"/>
    </source>
</evidence>
<feature type="repeat" description="WD" evidence="6">
    <location>
        <begin position="485"/>
        <end position="516"/>
    </location>
</feature>
<reference evidence="10" key="1">
    <citation type="submission" date="2021-01" db="EMBL/GenBank/DDBJ databases">
        <authorList>
            <person name="Li R."/>
            <person name="Bekaert M."/>
        </authorList>
    </citation>
    <scope>NUCLEOTIDE SEQUENCE</scope>
    <source>
        <strain evidence="10">Farmed</strain>
    </source>
</reference>
<dbReference type="InterPro" id="IPR056327">
    <property type="entry name" value="ARMC9_CTLH-like_dom"/>
</dbReference>
<evidence type="ECO:0000313" key="11">
    <source>
        <dbReference type="Proteomes" id="UP000597762"/>
    </source>
</evidence>
<dbReference type="PROSITE" id="PS50082">
    <property type="entry name" value="WD_REPEATS_2"/>
    <property type="match status" value="3"/>
</dbReference>
<evidence type="ECO:0000256" key="5">
    <source>
        <dbReference type="ARBA" id="ARBA00022753"/>
    </source>
</evidence>
<name>A0A812E9V2_ACAPH</name>
<comment type="subcellular location">
    <subcellularLocation>
        <location evidence="1">Early endosome membrane</location>
        <topology evidence="1">Peripheral membrane protein</topology>
    </subcellularLocation>
    <subcellularLocation>
        <location evidence="2">Late endosome membrane</location>
    </subcellularLocation>
</comment>
<feature type="repeat" description="WD" evidence="6">
    <location>
        <begin position="643"/>
        <end position="677"/>
    </location>
</feature>
<dbReference type="InterPro" id="IPR015943">
    <property type="entry name" value="WD40/YVTN_repeat-like_dom_sf"/>
</dbReference>
<keyword evidence="5" id="KW-0967">Endosome</keyword>
<proteinExistence type="inferred from homology"/>
<feature type="region of interest" description="Disordered" evidence="7">
    <location>
        <begin position="254"/>
        <end position="426"/>
    </location>
</feature>
<dbReference type="GO" id="GO:0141039">
    <property type="term" value="F:phosphatidylinositol 3-kinase inhibitor activity"/>
    <property type="evidence" value="ECO:0007669"/>
    <property type="project" value="InterPro"/>
</dbReference>
<dbReference type="InterPro" id="IPR024977">
    <property type="entry name" value="Apc4-like_WD40_dom"/>
</dbReference>
<keyword evidence="6" id="KW-0853">WD repeat</keyword>
<evidence type="ECO:0000256" key="1">
    <source>
        <dbReference type="ARBA" id="ARBA00004220"/>
    </source>
</evidence>
<dbReference type="InterPro" id="IPR036322">
    <property type="entry name" value="WD40_repeat_dom_sf"/>
</dbReference>
<feature type="compositionally biased region" description="Polar residues" evidence="7">
    <location>
        <begin position="367"/>
        <end position="397"/>
    </location>
</feature>
<dbReference type="GO" id="GO:0031901">
    <property type="term" value="C:early endosome membrane"/>
    <property type="evidence" value="ECO:0007669"/>
    <property type="project" value="UniProtKB-SubCell"/>
</dbReference>
<evidence type="ECO:0000256" key="2">
    <source>
        <dbReference type="ARBA" id="ARBA00004414"/>
    </source>
</evidence>
<accession>A0A812E9V2</accession>
<feature type="compositionally biased region" description="Low complexity" evidence="7">
    <location>
        <begin position="282"/>
        <end position="303"/>
    </location>
</feature>
<organism evidence="10 11">
    <name type="scientific">Acanthosepion pharaonis</name>
    <name type="common">Pharaoh cuttlefish</name>
    <name type="synonym">Sepia pharaonis</name>
    <dbReference type="NCBI Taxonomy" id="158019"/>
    <lineage>
        <taxon>Eukaryota</taxon>
        <taxon>Metazoa</taxon>
        <taxon>Spiralia</taxon>
        <taxon>Lophotrochozoa</taxon>
        <taxon>Mollusca</taxon>
        <taxon>Cephalopoda</taxon>
        <taxon>Coleoidea</taxon>
        <taxon>Decapodiformes</taxon>
        <taxon>Sepiida</taxon>
        <taxon>Sepiina</taxon>
        <taxon>Sepiidae</taxon>
        <taxon>Acanthosepion</taxon>
    </lineage>
</organism>
<feature type="repeat" description="WD" evidence="6">
    <location>
        <begin position="786"/>
        <end position="818"/>
    </location>
</feature>
<dbReference type="PROSITE" id="PS50294">
    <property type="entry name" value="WD_REPEATS_REGION"/>
    <property type="match status" value="1"/>
</dbReference>
<evidence type="ECO:0000256" key="7">
    <source>
        <dbReference type="SAM" id="MobiDB-lite"/>
    </source>
</evidence>